<reference evidence="2 3" key="1">
    <citation type="submission" date="2017-11" db="EMBL/GenBank/DDBJ databases">
        <title>Draft Genome Sequence of Methylobacter psychrotolerans Sph1T, an Obligate Methanotroph from Low-Temperature Environments.</title>
        <authorList>
            <person name="Oshkin I.Y."/>
            <person name="Miroshnikov K."/>
            <person name="Belova S.E."/>
            <person name="Korzhenkov A."/>
            <person name="Toshchakov S.V."/>
            <person name="Dedysh S.N."/>
        </authorList>
    </citation>
    <scope>NUCLEOTIDE SEQUENCE [LARGE SCALE GENOMIC DNA]</scope>
    <source>
        <strain evidence="2 3">Sph1</strain>
    </source>
</reference>
<comment type="caution">
    <text evidence="2">The sequence shown here is derived from an EMBL/GenBank/DDBJ whole genome shotgun (WGS) entry which is preliminary data.</text>
</comment>
<organism evidence="2 3">
    <name type="scientific">Methylovulum psychrotolerans</name>
    <dbReference type="NCBI Taxonomy" id="1704499"/>
    <lineage>
        <taxon>Bacteria</taxon>
        <taxon>Pseudomonadati</taxon>
        <taxon>Pseudomonadota</taxon>
        <taxon>Gammaproteobacteria</taxon>
        <taxon>Methylococcales</taxon>
        <taxon>Methylococcaceae</taxon>
        <taxon>Methylovulum</taxon>
    </lineage>
</organism>
<dbReference type="PANTHER" id="PTHR36558:SF1">
    <property type="entry name" value="RESTRICTION ENDONUCLEASE DOMAIN-CONTAINING PROTEIN-RELATED"/>
    <property type="match status" value="1"/>
</dbReference>
<sequence>MSQVRQTPIPTPRVTEADYLHAEQLADTRHEFIDGVVYAMAGAGYNHNCIAANIARKLGNHLEGTPCATFIADMKVRLGRDYVYPDVVVDCSKMAGDDYFATAPIVIVEVLSKSTRKTDTTTKLIRYINLPSLQEYMLIEPDFVSVQVLRRVNHWQSEYFYLGDSVTLAALDLTLAVADIYDRVNNQDMEEFRREGIVEVKA</sequence>
<accession>A0A2S5CK00</accession>
<dbReference type="AlphaFoldDB" id="A0A2S5CK00"/>
<keyword evidence="2" id="KW-0378">Hydrolase</keyword>
<feature type="domain" description="Putative restriction endonuclease" evidence="1">
    <location>
        <begin position="18"/>
        <end position="177"/>
    </location>
</feature>
<dbReference type="InterPro" id="IPR011335">
    <property type="entry name" value="Restrct_endonuc-II-like"/>
</dbReference>
<proteinExistence type="predicted"/>
<keyword evidence="2" id="KW-0540">Nuclease</keyword>
<evidence type="ECO:0000313" key="2">
    <source>
        <dbReference type="EMBL" id="POZ51133.1"/>
    </source>
</evidence>
<dbReference type="EMBL" id="PGFZ01000007">
    <property type="protein sequence ID" value="POZ51133.1"/>
    <property type="molecule type" value="Genomic_DNA"/>
</dbReference>
<keyword evidence="2" id="KW-0255">Endonuclease</keyword>
<name>A0A2S5CK00_9GAMM</name>
<protein>
    <submittedName>
        <fullName evidence="2">Uma2 family endonuclease</fullName>
    </submittedName>
</protein>
<gene>
    <name evidence="2" type="ORF">AADEFJLK_03091</name>
</gene>
<dbReference type="GO" id="GO:0004519">
    <property type="term" value="F:endonuclease activity"/>
    <property type="evidence" value="ECO:0007669"/>
    <property type="project" value="UniProtKB-KW"/>
</dbReference>
<dbReference type="InterPro" id="IPR008538">
    <property type="entry name" value="Uma2"/>
</dbReference>
<dbReference type="RefSeq" id="WP_103974874.1">
    <property type="nucleotide sequence ID" value="NZ_PGFZ01000007.1"/>
</dbReference>
<evidence type="ECO:0000313" key="3">
    <source>
        <dbReference type="Proteomes" id="UP000237423"/>
    </source>
</evidence>
<dbReference type="CDD" id="cd06260">
    <property type="entry name" value="DUF820-like"/>
    <property type="match status" value="1"/>
</dbReference>
<dbReference type="InterPro" id="IPR012296">
    <property type="entry name" value="Nuclease_put_TT1808"/>
</dbReference>
<dbReference type="Pfam" id="PF05685">
    <property type="entry name" value="Uma2"/>
    <property type="match status" value="1"/>
</dbReference>
<dbReference type="Proteomes" id="UP000237423">
    <property type="component" value="Unassembled WGS sequence"/>
</dbReference>
<dbReference type="SUPFAM" id="SSF52980">
    <property type="entry name" value="Restriction endonuclease-like"/>
    <property type="match status" value="1"/>
</dbReference>
<dbReference type="Gene3D" id="3.90.1570.10">
    <property type="entry name" value="tt1808, chain A"/>
    <property type="match status" value="1"/>
</dbReference>
<dbReference type="PANTHER" id="PTHR36558">
    <property type="entry name" value="GLR1098 PROTEIN"/>
    <property type="match status" value="1"/>
</dbReference>
<evidence type="ECO:0000259" key="1">
    <source>
        <dbReference type="Pfam" id="PF05685"/>
    </source>
</evidence>